<feature type="non-terminal residue" evidence="1">
    <location>
        <position position="1"/>
    </location>
</feature>
<keyword evidence="2" id="KW-1185">Reference proteome</keyword>
<evidence type="ECO:0000313" key="2">
    <source>
        <dbReference type="Proteomes" id="UP001159405"/>
    </source>
</evidence>
<accession>A0ABN8QM08</accession>
<proteinExistence type="predicted"/>
<sequence>TLVNLSETLATKFTTANDDDALVDALTSSELVNEVGQAAHSIKAFDAAHHDNPSFCYWRQYMKLLEALLELQGQTWLEIAGVLPTMSAPSCQKTPKRCLTS</sequence>
<dbReference type="EMBL" id="CALNXK010000131">
    <property type="protein sequence ID" value="CAH3164989.1"/>
    <property type="molecule type" value="Genomic_DNA"/>
</dbReference>
<dbReference type="Proteomes" id="UP001159405">
    <property type="component" value="Unassembled WGS sequence"/>
</dbReference>
<name>A0ABN8QM08_9CNID</name>
<reference evidence="1 2" key="1">
    <citation type="submission" date="2022-05" db="EMBL/GenBank/DDBJ databases">
        <authorList>
            <consortium name="Genoscope - CEA"/>
            <person name="William W."/>
        </authorList>
    </citation>
    <scope>NUCLEOTIDE SEQUENCE [LARGE SCALE GENOMIC DNA]</scope>
</reference>
<comment type="caution">
    <text evidence="1">The sequence shown here is derived from an EMBL/GenBank/DDBJ whole genome shotgun (WGS) entry which is preliminary data.</text>
</comment>
<evidence type="ECO:0000313" key="1">
    <source>
        <dbReference type="EMBL" id="CAH3164989.1"/>
    </source>
</evidence>
<protein>
    <submittedName>
        <fullName evidence="1">Uncharacterized protein</fullName>
    </submittedName>
</protein>
<organism evidence="1 2">
    <name type="scientific">Porites lobata</name>
    <dbReference type="NCBI Taxonomy" id="104759"/>
    <lineage>
        <taxon>Eukaryota</taxon>
        <taxon>Metazoa</taxon>
        <taxon>Cnidaria</taxon>
        <taxon>Anthozoa</taxon>
        <taxon>Hexacorallia</taxon>
        <taxon>Scleractinia</taxon>
        <taxon>Fungiina</taxon>
        <taxon>Poritidae</taxon>
        <taxon>Porites</taxon>
    </lineage>
</organism>
<gene>
    <name evidence="1" type="ORF">PLOB_00006938</name>
</gene>